<reference evidence="4" key="1">
    <citation type="submission" date="2020-11" db="EMBL/GenBank/DDBJ databases">
        <authorList>
            <person name="Tran Van P."/>
        </authorList>
    </citation>
    <scope>NUCLEOTIDE SEQUENCE</scope>
</reference>
<dbReference type="EMBL" id="OD065472">
    <property type="protein sequence ID" value="CAD7421837.1"/>
    <property type="molecule type" value="Genomic_DNA"/>
</dbReference>
<gene>
    <name evidence="4" type="ORF">TPSB3V08_LOCUS15252</name>
</gene>
<evidence type="ECO:0000313" key="4">
    <source>
        <dbReference type="EMBL" id="CAD7421837.1"/>
    </source>
</evidence>
<keyword evidence="1" id="KW-0433">Leucine-rich repeat</keyword>
<keyword evidence="3" id="KW-0677">Repeat</keyword>
<protein>
    <submittedName>
        <fullName evidence="4">Uncharacterized protein</fullName>
    </submittedName>
</protein>
<name>A0A7R9DY16_TIMPO</name>
<proteinExistence type="predicted"/>
<dbReference type="InterPro" id="IPR050328">
    <property type="entry name" value="Dev_Immune_Receptor"/>
</dbReference>
<dbReference type="InterPro" id="IPR001611">
    <property type="entry name" value="Leu-rich_rpt"/>
</dbReference>
<organism evidence="4">
    <name type="scientific">Timema poppense</name>
    <name type="common">Walking stick</name>
    <dbReference type="NCBI Taxonomy" id="170557"/>
    <lineage>
        <taxon>Eukaryota</taxon>
        <taxon>Metazoa</taxon>
        <taxon>Ecdysozoa</taxon>
        <taxon>Arthropoda</taxon>
        <taxon>Hexapoda</taxon>
        <taxon>Insecta</taxon>
        <taxon>Pterygota</taxon>
        <taxon>Neoptera</taxon>
        <taxon>Polyneoptera</taxon>
        <taxon>Phasmatodea</taxon>
        <taxon>Timematodea</taxon>
        <taxon>Timematoidea</taxon>
        <taxon>Timematidae</taxon>
        <taxon>Timema</taxon>
    </lineage>
</organism>
<dbReference type="PANTHER" id="PTHR24373">
    <property type="entry name" value="SLIT RELATED LEUCINE-RICH REPEAT NEURONAL PROTEIN"/>
    <property type="match status" value="1"/>
</dbReference>
<dbReference type="Gene3D" id="3.80.10.10">
    <property type="entry name" value="Ribonuclease Inhibitor"/>
    <property type="match status" value="2"/>
</dbReference>
<dbReference type="SMART" id="SM00369">
    <property type="entry name" value="LRR_TYP"/>
    <property type="match status" value="4"/>
</dbReference>
<evidence type="ECO:0000256" key="3">
    <source>
        <dbReference type="ARBA" id="ARBA00022737"/>
    </source>
</evidence>
<dbReference type="AlphaFoldDB" id="A0A7R9DY16"/>
<dbReference type="InterPro" id="IPR032675">
    <property type="entry name" value="LRR_dom_sf"/>
</dbReference>
<dbReference type="SUPFAM" id="SSF52058">
    <property type="entry name" value="L domain-like"/>
    <property type="match status" value="1"/>
</dbReference>
<dbReference type="InterPro" id="IPR003591">
    <property type="entry name" value="Leu-rich_rpt_typical-subtyp"/>
</dbReference>
<accession>A0A7R9DY16</accession>
<dbReference type="Pfam" id="PF13855">
    <property type="entry name" value="LRR_8"/>
    <property type="match status" value="2"/>
</dbReference>
<sequence>MARNQGREIEYLHMAQNQVTSLPHSPSPDLILPSLKLLDLTDNGIHHIPPRTFEALAQLKWLRLGGNSLQNLEDDSFNGLTRLEELDLHENRWVEGCRHQGPSRQQVGGGLLAPGTFMRTGGWRIVSTKDLHDNRIVAAQQRSLTELRHLKLLDLRGNRLEKLGAELLKGAGLLQRLDLSSNQLASVDPTAFDTNRWGWLHARAGATEMALLGRLSYSVIHSSNK</sequence>
<keyword evidence="2" id="KW-0732">Signal</keyword>
<evidence type="ECO:0000256" key="2">
    <source>
        <dbReference type="ARBA" id="ARBA00022729"/>
    </source>
</evidence>
<dbReference type="PROSITE" id="PS51450">
    <property type="entry name" value="LRR"/>
    <property type="match status" value="1"/>
</dbReference>
<evidence type="ECO:0000256" key="1">
    <source>
        <dbReference type="ARBA" id="ARBA00022614"/>
    </source>
</evidence>
<dbReference type="PANTHER" id="PTHR24373:SF275">
    <property type="entry name" value="TIR DOMAIN-CONTAINING PROTEIN"/>
    <property type="match status" value="1"/>
</dbReference>